<keyword evidence="8" id="KW-1185">Reference proteome</keyword>
<dbReference type="OrthoDB" id="28755at2759"/>
<sequence length="515" mass="56701">MQPVVGVIADRSTSKYGRRRPFMVMGTIIVSFCLIMLGWTSEIVGLFIRNEDTRKSVTVIVAVLSIYVLDFAINAVQACSRSLIVDTLPISSQQAGSAWATRLSTVGHLVGYFIGTLDMVAIFGTFLGDTQFKKMCIISAAFFLFSVGVTCWAVRERILVEPAASERETSSFKVLSTLIHRTIYLPARIQAICWVQFWSWLGWFIFLFYSSTWVGETYFRYDAPKQSASSASSDTLGDIGRLGSLSLVIFSIVSFIAAVTLPHAVSTPEVPSYTYRPPPSIAKQLHRVVNLRPDLVTTWGFAHAIFAVTMAFAPFVHSVHMATVLVGIAGLPWAIVCWAPFSEMGVEINKLASGTGLDPRGTHALVTTSGPTYQQVPVHELEQEMLETELAEIGRRDIQSHHRARNTSDGILRLRHDSDAADPPSTGELAGIYLGVLNVYTTLPQFVGTFVAWIVFSILEPSKQEDSGNGQPEDSKWLDLKKEAPNAISVCLFVGAIFAVVAVESTRRLKKLQHQ</sequence>
<feature type="transmembrane region" description="Helical" evidence="6">
    <location>
        <begin position="22"/>
        <end position="48"/>
    </location>
</feature>
<dbReference type="AlphaFoldDB" id="A0A0G2DZD5"/>
<feature type="transmembrane region" description="Helical" evidence="6">
    <location>
        <begin position="109"/>
        <end position="128"/>
    </location>
</feature>
<dbReference type="PANTHER" id="PTHR19432">
    <property type="entry name" value="SUGAR TRANSPORTER"/>
    <property type="match status" value="1"/>
</dbReference>
<name>A0A0G2DZD5_PHACM</name>
<comment type="subcellular location">
    <subcellularLocation>
        <location evidence="1">Membrane</location>
        <topology evidence="1">Multi-pass membrane protein</topology>
    </subcellularLocation>
</comment>
<dbReference type="Proteomes" id="UP000053317">
    <property type="component" value="Unassembled WGS sequence"/>
</dbReference>
<evidence type="ECO:0000313" key="7">
    <source>
        <dbReference type="EMBL" id="KKY15491.1"/>
    </source>
</evidence>
<feature type="transmembrane region" description="Helical" evidence="6">
    <location>
        <begin position="135"/>
        <end position="155"/>
    </location>
</feature>
<feature type="transmembrane region" description="Helical" evidence="6">
    <location>
        <begin position="322"/>
        <end position="341"/>
    </location>
</feature>
<proteinExistence type="predicted"/>
<feature type="transmembrane region" description="Helical" evidence="6">
    <location>
        <begin position="296"/>
        <end position="315"/>
    </location>
</feature>
<keyword evidence="4 6" id="KW-1133">Transmembrane helix</keyword>
<reference evidence="7 8" key="2">
    <citation type="submission" date="2015-05" db="EMBL/GenBank/DDBJ databases">
        <authorList>
            <person name="Morales-Cruz A."/>
            <person name="Amrine K.C."/>
            <person name="Cantu D."/>
        </authorList>
    </citation>
    <scope>NUCLEOTIDE SEQUENCE [LARGE SCALE GENOMIC DNA]</scope>
    <source>
        <strain evidence="7">UCRPC4</strain>
    </source>
</reference>
<keyword evidence="2" id="KW-0813">Transport</keyword>
<organism evidence="7 8">
    <name type="scientific">Phaeomoniella chlamydospora</name>
    <name type="common">Phaeoacremonium chlamydosporum</name>
    <dbReference type="NCBI Taxonomy" id="158046"/>
    <lineage>
        <taxon>Eukaryota</taxon>
        <taxon>Fungi</taxon>
        <taxon>Dikarya</taxon>
        <taxon>Ascomycota</taxon>
        <taxon>Pezizomycotina</taxon>
        <taxon>Eurotiomycetes</taxon>
        <taxon>Chaetothyriomycetidae</taxon>
        <taxon>Phaeomoniellales</taxon>
        <taxon>Phaeomoniellaceae</taxon>
        <taxon>Phaeomoniella</taxon>
    </lineage>
</organism>
<dbReference type="PANTHER" id="PTHR19432:SF76">
    <property type="entry name" value="TRANSPORTER, PUTATIVE (EUROFUNG)-RELATED"/>
    <property type="match status" value="1"/>
</dbReference>
<evidence type="ECO:0000256" key="2">
    <source>
        <dbReference type="ARBA" id="ARBA00022448"/>
    </source>
</evidence>
<protein>
    <submittedName>
        <fullName evidence="7">Putative sucrose transporter</fullName>
    </submittedName>
</protein>
<feature type="transmembrane region" description="Helical" evidence="6">
    <location>
        <begin position="200"/>
        <end position="221"/>
    </location>
</feature>
<accession>A0A0G2DZD5</accession>
<feature type="transmembrane region" description="Helical" evidence="6">
    <location>
        <begin position="242"/>
        <end position="265"/>
    </location>
</feature>
<feature type="transmembrane region" description="Helical" evidence="6">
    <location>
        <begin position="484"/>
        <end position="503"/>
    </location>
</feature>
<evidence type="ECO:0000256" key="4">
    <source>
        <dbReference type="ARBA" id="ARBA00022989"/>
    </source>
</evidence>
<dbReference type="GO" id="GO:0005886">
    <property type="term" value="C:plasma membrane"/>
    <property type="evidence" value="ECO:0007669"/>
    <property type="project" value="TreeGrafter"/>
</dbReference>
<comment type="caution">
    <text evidence="7">The sequence shown here is derived from an EMBL/GenBank/DDBJ whole genome shotgun (WGS) entry which is preliminary data.</text>
</comment>
<keyword evidence="3 6" id="KW-0812">Transmembrane</keyword>
<dbReference type="InterPro" id="IPR036259">
    <property type="entry name" value="MFS_trans_sf"/>
</dbReference>
<dbReference type="GO" id="GO:0008506">
    <property type="term" value="F:sucrose:proton symporter activity"/>
    <property type="evidence" value="ECO:0007669"/>
    <property type="project" value="TreeGrafter"/>
</dbReference>
<evidence type="ECO:0000256" key="6">
    <source>
        <dbReference type="SAM" id="Phobius"/>
    </source>
</evidence>
<reference evidence="7 8" key="1">
    <citation type="submission" date="2015-05" db="EMBL/GenBank/DDBJ databases">
        <title>Distinctive expansion of gene families associated with plant cell wall degradation and secondary metabolism in the genomes of grapevine trunk pathogens.</title>
        <authorList>
            <person name="Lawrence D.P."/>
            <person name="Travadon R."/>
            <person name="Rolshausen P.E."/>
            <person name="Baumgartner K."/>
        </authorList>
    </citation>
    <scope>NUCLEOTIDE SEQUENCE [LARGE SCALE GENOMIC DNA]</scope>
    <source>
        <strain evidence="7">UCRPC4</strain>
    </source>
</reference>
<evidence type="ECO:0000256" key="3">
    <source>
        <dbReference type="ARBA" id="ARBA00022692"/>
    </source>
</evidence>
<evidence type="ECO:0000256" key="5">
    <source>
        <dbReference type="ARBA" id="ARBA00023136"/>
    </source>
</evidence>
<feature type="transmembrane region" description="Helical" evidence="6">
    <location>
        <begin position="57"/>
        <end position="76"/>
    </location>
</feature>
<dbReference type="SUPFAM" id="SSF103473">
    <property type="entry name" value="MFS general substrate transporter"/>
    <property type="match status" value="1"/>
</dbReference>
<dbReference type="EMBL" id="LCWF01000186">
    <property type="protein sequence ID" value="KKY15491.1"/>
    <property type="molecule type" value="Genomic_DNA"/>
</dbReference>
<evidence type="ECO:0000313" key="8">
    <source>
        <dbReference type="Proteomes" id="UP000053317"/>
    </source>
</evidence>
<evidence type="ECO:0000256" key="1">
    <source>
        <dbReference type="ARBA" id="ARBA00004141"/>
    </source>
</evidence>
<keyword evidence="5 6" id="KW-0472">Membrane</keyword>
<dbReference type="Pfam" id="PF13347">
    <property type="entry name" value="MFS_2"/>
    <property type="match status" value="1"/>
</dbReference>
<gene>
    <name evidence="7" type="ORF">UCRPC4_g06358</name>
</gene>